<dbReference type="GO" id="GO:0005524">
    <property type="term" value="F:ATP binding"/>
    <property type="evidence" value="ECO:0007669"/>
    <property type="project" value="UniProtKB-KW"/>
</dbReference>
<keyword evidence="8 12" id="KW-0175">Coiled coil</keyword>
<keyword evidence="11" id="KW-0539">Nucleus</keyword>
<dbReference type="GO" id="GO:0005634">
    <property type="term" value="C:nucleus"/>
    <property type="evidence" value="ECO:0007669"/>
    <property type="project" value="UniProtKB-SubCell"/>
</dbReference>
<dbReference type="EMBL" id="KQ087198">
    <property type="protein sequence ID" value="KLT43062.1"/>
    <property type="molecule type" value="Genomic_DNA"/>
</dbReference>
<keyword evidence="16" id="KW-1185">Reference proteome</keyword>
<proteinExistence type="inferred from homology"/>
<feature type="coiled-coil region" evidence="12">
    <location>
        <begin position="265"/>
        <end position="514"/>
    </location>
</feature>
<dbReference type="STRING" id="879819.A0A0J0XPR8"/>
<evidence type="ECO:0000256" key="8">
    <source>
        <dbReference type="ARBA" id="ARBA00023054"/>
    </source>
</evidence>
<keyword evidence="5" id="KW-0547">Nucleotide-binding</keyword>
<evidence type="ECO:0000256" key="7">
    <source>
        <dbReference type="ARBA" id="ARBA00022840"/>
    </source>
</evidence>
<dbReference type="Proteomes" id="UP000053611">
    <property type="component" value="Unassembled WGS sequence"/>
</dbReference>
<sequence length="1146" mass="129400">MSASASPAKRTAQSLDPDEGDGVTMVKRVKRERVDERAMVIDEDSERDASDEEMDDNIDDVDANIEELRRQRAVERGRRNPEDLATAGVVKEISLQNFMCHENLTVTLAEKVNFVVGHNGSGKSAILSGLAVALGAKATVTGRGAGLKSMIMTGKDRAKVTVTMRNVGEDAFMPELFGDEIVIERNFDKSGASNFKFRASKDGKILSDKRDMLNKMCSQWQISIDSPLCMLTQDNAKTFLARTDPKVMYSFFLKGTGLASIMEEYQSTKIHREKLSRDLANAEEALPEQQSKVKKLQNLIQFAEKARNLRKKQEDLKAQLAWAFVHDKERDIETVRQFANELQAKIDMLETKLEEIDAAQEKAKSDVTVIREEIAKFVEDNRQTQQEMSAKKKKLQEARTALQAAKASVKECKGEIMSRDEEIAEMEEKLAAAQREQAGEMNPEQVKLLAQLEKADAQKSGLQRQLPQSERAVATAKAELDEATKALSDIQLEATEAERQYSEAKRSLDNLQARRTDRLAPYGRNLRWVMQAIEAAQWKHSKPIGPLGLHVKLKDPVYRNCLSNMLGSSLCSFAVRDPADQNTLQRIFEQCARDNNFSASPARDRGPPNLPAVTWYKGDRFDFSNGDLARQGVGETVLSKLEVDNEDVLRILITSHQIERTLVAPSDNDALDVMDRVLGPHHQSIVVFSASEFRHNGHVRNRLRQSGPQPKWKGPDMFVTDVAAEIERLRPIVAEREATMRTLRAELRVRQTDADKASEKLKTAEKALEHNQRGIPHIRRAIEAITDKLNALRPIDGNATEISLQEVRGEKAKLQEELNNLEGSLDVRQKDFEAAEADSAAAQDSLNSFHEEIAKKKDMLTSLQQQVKKCDNERMHYKGSLQRAEQALQKEQATIDEDEKTLKSWTNSALGFMERPDEFGNAADIEAERKAVDKQIEQAKRRTNIDLDQVVQQHLIETERLNKTILLINSFRDIERLLKTGFEDRTDRWQVLRKNTSIRIHMRFIENIRKRGFDGRLHFDHDVAEELRLEVATSNDAGTQREMVYKGPASLSGGERSFVTVSLLLSMWDSAPASLRCLDEWDVFLDSANRRIAANLLMEAARDATSKQFVLISPLDMNGVNTAGRGNKVIRLADPVRNQRRLEEFQ</sequence>
<dbReference type="InterPro" id="IPR003395">
    <property type="entry name" value="RecF/RecN/SMC_N"/>
</dbReference>
<dbReference type="GO" id="GO:0003697">
    <property type="term" value="F:single-stranded DNA binding"/>
    <property type="evidence" value="ECO:0007669"/>
    <property type="project" value="TreeGrafter"/>
</dbReference>
<accession>A0A0J0XPR8</accession>
<evidence type="ECO:0000313" key="16">
    <source>
        <dbReference type="Proteomes" id="UP000053611"/>
    </source>
</evidence>
<dbReference type="PANTHER" id="PTHR19306:SF6">
    <property type="entry name" value="STRUCTURAL MAINTENANCE OF CHROMOSOMES PROTEIN 6"/>
    <property type="match status" value="1"/>
</dbReference>
<dbReference type="RefSeq" id="XP_018279553.1">
    <property type="nucleotide sequence ID" value="XM_018422888.1"/>
</dbReference>
<dbReference type="SUPFAM" id="SSF52540">
    <property type="entry name" value="P-loop containing nucleoside triphosphate hydrolases"/>
    <property type="match status" value="1"/>
</dbReference>
<feature type="domain" description="RecF/RecN/SMC N-terminal" evidence="14">
    <location>
        <begin position="90"/>
        <end position="1113"/>
    </location>
</feature>
<dbReference type="Gene3D" id="1.10.287.1490">
    <property type="match status" value="1"/>
</dbReference>
<keyword evidence="9" id="KW-0233">DNA recombination</keyword>
<feature type="coiled-coil region" evidence="12">
    <location>
        <begin position="804"/>
        <end position="942"/>
    </location>
</feature>
<feature type="region of interest" description="Disordered" evidence="13">
    <location>
        <begin position="1"/>
        <end position="57"/>
    </location>
</feature>
<evidence type="ECO:0000259" key="14">
    <source>
        <dbReference type="Pfam" id="PF02463"/>
    </source>
</evidence>
<protein>
    <submittedName>
        <fullName evidence="15">p-loop containing nucleoside triphosphate hydrolase protein</fullName>
    </submittedName>
</protein>
<dbReference type="GO" id="GO:0030915">
    <property type="term" value="C:Smc5-Smc6 complex"/>
    <property type="evidence" value="ECO:0007669"/>
    <property type="project" value="TreeGrafter"/>
</dbReference>
<dbReference type="InterPro" id="IPR027417">
    <property type="entry name" value="P-loop_NTPase"/>
</dbReference>
<keyword evidence="10" id="KW-0234">DNA repair</keyword>
<dbReference type="GO" id="GO:0035861">
    <property type="term" value="C:site of double-strand break"/>
    <property type="evidence" value="ECO:0007669"/>
    <property type="project" value="TreeGrafter"/>
</dbReference>
<dbReference type="Gene3D" id="3.40.50.300">
    <property type="entry name" value="P-loop containing nucleotide triphosphate hydrolases"/>
    <property type="match status" value="2"/>
</dbReference>
<evidence type="ECO:0000256" key="13">
    <source>
        <dbReference type="SAM" id="MobiDB-lite"/>
    </source>
</evidence>
<keyword evidence="7" id="KW-0067">ATP-binding</keyword>
<dbReference type="GO" id="GO:0016787">
    <property type="term" value="F:hydrolase activity"/>
    <property type="evidence" value="ECO:0007669"/>
    <property type="project" value="UniProtKB-KW"/>
</dbReference>
<organism evidence="15 16">
    <name type="scientific">Cutaneotrichosporon oleaginosum</name>
    <dbReference type="NCBI Taxonomy" id="879819"/>
    <lineage>
        <taxon>Eukaryota</taxon>
        <taxon>Fungi</taxon>
        <taxon>Dikarya</taxon>
        <taxon>Basidiomycota</taxon>
        <taxon>Agaricomycotina</taxon>
        <taxon>Tremellomycetes</taxon>
        <taxon>Trichosporonales</taxon>
        <taxon>Trichosporonaceae</taxon>
        <taxon>Cutaneotrichosporon</taxon>
    </lineage>
</organism>
<dbReference type="Gene3D" id="1.20.120.330">
    <property type="entry name" value="Nucleotidyltransferases domain 2"/>
    <property type="match status" value="1"/>
</dbReference>
<keyword evidence="4" id="KW-0158">Chromosome</keyword>
<name>A0A0J0XPR8_9TREE</name>
<evidence type="ECO:0000256" key="10">
    <source>
        <dbReference type="ARBA" id="ARBA00023204"/>
    </source>
</evidence>
<evidence type="ECO:0000256" key="4">
    <source>
        <dbReference type="ARBA" id="ARBA00022454"/>
    </source>
</evidence>
<evidence type="ECO:0000256" key="9">
    <source>
        <dbReference type="ARBA" id="ARBA00023172"/>
    </source>
</evidence>
<evidence type="ECO:0000256" key="3">
    <source>
        <dbReference type="ARBA" id="ARBA00006793"/>
    </source>
</evidence>
<dbReference type="GO" id="GO:0003684">
    <property type="term" value="F:damaged DNA binding"/>
    <property type="evidence" value="ECO:0007669"/>
    <property type="project" value="TreeGrafter"/>
</dbReference>
<evidence type="ECO:0000256" key="1">
    <source>
        <dbReference type="ARBA" id="ARBA00004123"/>
    </source>
</evidence>
<dbReference type="PANTHER" id="PTHR19306">
    <property type="entry name" value="STRUCTURAL MAINTENANCE OF CHROMOSOMES 5,6 SMC5, SMC6"/>
    <property type="match status" value="1"/>
</dbReference>
<dbReference type="OrthoDB" id="10072614at2759"/>
<keyword evidence="15" id="KW-0378">Hydrolase</keyword>
<keyword evidence="6" id="KW-0227">DNA damage</keyword>
<reference evidence="15 16" key="1">
    <citation type="submission" date="2015-03" db="EMBL/GenBank/DDBJ databases">
        <title>Genomics and transcriptomics of the oil-accumulating basidiomycete yeast T. oleaginosus allow insights into substrate utilization and the diverse evolutionary trajectories of mating systems in fungi.</title>
        <authorList>
            <consortium name="DOE Joint Genome Institute"/>
            <person name="Kourist R."/>
            <person name="Kracht O."/>
            <person name="Bracharz F."/>
            <person name="Lipzen A."/>
            <person name="Nolan M."/>
            <person name="Ohm R."/>
            <person name="Grigoriev I."/>
            <person name="Sun S."/>
            <person name="Heitman J."/>
            <person name="Bruck T."/>
            <person name="Nowrousian M."/>
        </authorList>
    </citation>
    <scope>NUCLEOTIDE SEQUENCE [LARGE SCALE GENOMIC DNA]</scope>
    <source>
        <strain evidence="15 16">IBC0246</strain>
    </source>
</reference>
<evidence type="ECO:0000256" key="2">
    <source>
        <dbReference type="ARBA" id="ARBA00004286"/>
    </source>
</evidence>
<evidence type="ECO:0000256" key="11">
    <source>
        <dbReference type="ARBA" id="ARBA00023242"/>
    </source>
</evidence>
<dbReference type="Pfam" id="PF02463">
    <property type="entry name" value="SMC_N"/>
    <property type="match status" value="1"/>
</dbReference>
<dbReference type="GO" id="GO:0000724">
    <property type="term" value="P:double-strand break repair via homologous recombination"/>
    <property type="evidence" value="ECO:0007669"/>
    <property type="project" value="TreeGrafter"/>
</dbReference>
<dbReference type="GeneID" id="28983491"/>
<comment type="subcellular location">
    <subcellularLocation>
        <location evidence="2">Chromosome</location>
    </subcellularLocation>
    <subcellularLocation>
        <location evidence="1">Nucleus</location>
    </subcellularLocation>
</comment>
<evidence type="ECO:0000256" key="12">
    <source>
        <dbReference type="SAM" id="Coils"/>
    </source>
</evidence>
<gene>
    <name evidence="15" type="ORF">CC85DRAFT_284818</name>
</gene>
<feature type="compositionally biased region" description="Acidic residues" evidence="13">
    <location>
        <begin position="41"/>
        <end position="57"/>
    </location>
</feature>
<comment type="similarity">
    <text evidence="3">Belongs to the SMC family. SMC6 subfamily.</text>
</comment>
<dbReference type="AlphaFoldDB" id="A0A0J0XPR8"/>
<evidence type="ECO:0000313" key="15">
    <source>
        <dbReference type="EMBL" id="KLT43062.1"/>
    </source>
</evidence>
<evidence type="ECO:0000256" key="5">
    <source>
        <dbReference type="ARBA" id="ARBA00022741"/>
    </source>
</evidence>
<evidence type="ECO:0000256" key="6">
    <source>
        <dbReference type="ARBA" id="ARBA00022763"/>
    </source>
</evidence>